<dbReference type="AlphaFoldDB" id="A0ABD3IIW5"/>
<accession>A0ABD3IIW5</accession>
<keyword evidence="3" id="KW-1185">Reference proteome</keyword>
<dbReference type="EMBL" id="JBJQOH010000001">
    <property type="protein sequence ID" value="KAL3702161.1"/>
    <property type="molecule type" value="Genomic_DNA"/>
</dbReference>
<dbReference type="Proteomes" id="UP001633002">
    <property type="component" value="Unassembled WGS sequence"/>
</dbReference>
<gene>
    <name evidence="2" type="ORF">R1sor_020183</name>
</gene>
<evidence type="ECO:0000313" key="3">
    <source>
        <dbReference type="Proteomes" id="UP001633002"/>
    </source>
</evidence>
<evidence type="ECO:0000256" key="1">
    <source>
        <dbReference type="SAM" id="MobiDB-lite"/>
    </source>
</evidence>
<comment type="caution">
    <text evidence="2">The sequence shown here is derived from an EMBL/GenBank/DDBJ whole genome shotgun (WGS) entry which is preliminary data.</text>
</comment>
<reference evidence="2 3" key="1">
    <citation type="submission" date="2024-09" db="EMBL/GenBank/DDBJ databases">
        <title>Chromosome-scale assembly of Riccia sorocarpa.</title>
        <authorList>
            <person name="Paukszto L."/>
        </authorList>
    </citation>
    <scope>NUCLEOTIDE SEQUENCE [LARGE SCALE GENOMIC DNA]</scope>
    <source>
        <strain evidence="2">LP-2024</strain>
        <tissue evidence="2">Aerial parts of the thallus</tissue>
    </source>
</reference>
<feature type="region of interest" description="Disordered" evidence="1">
    <location>
        <begin position="175"/>
        <end position="224"/>
    </location>
</feature>
<protein>
    <submittedName>
        <fullName evidence="2">Uncharacterized protein</fullName>
    </submittedName>
</protein>
<feature type="compositionally biased region" description="Basic residues" evidence="1">
    <location>
        <begin position="191"/>
        <end position="201"/>
    </location>
</feature>
<organism evidence="2 3">
    <name type="scientific">Riccia sorocarpa</name>
    <dbReference type="NCBI Taxonomy" id="122646"/>
    <lineage>
        <taxon>Eukaryota</taxon>
        <taxon>Viridiplantae</taxon>
        <taxon>Streptophyta</taxon>
        <taxon>Embryophyta</taxon>
        <taxon>Marchantiophyta</taxon>
        <taxon>Marchantiopsida</taxon>
        <taxon>Marchantiidae</taxon>
        <taxon>Marchantiales</taxon>
        <taxon>Ricciaceae</taxon>
        <taxon>Riccia</taxon>
    </lineage>
</organism>
<name>A0ABD3IIW5_9MARC</name>
<evidence type="ECO:0000313" key="2">
    <source>
        <dbReference type="EMBL" id="KAL3702161.1"/>
    </source>
</evidence>
<sequence>MTVGLSKQGMKKLQKTTRDFLWGQNDMGKNKQPLIAWSTFEKKKERGGLGWPPLTDMADAFLVRNVIKIITGSSDEWVKIAEEIIKHTLNVLTRHREIKTWKPAEVLLGLDSFRTPASPTLDRMFKKWFKIRKKHHQAPLLLMLTILRYNWMERNHSQFRNKRKYTQGFYRSLPKFSRRPKHSSMDDTKRRDKKKISRRQCKQSTTGTPKRGDGIPDGMSYREPSIQAVKQAKWSSLIFS</sequence>
<proteinExistence type="predicted"/>